<dbReference type="Proteomes" id="UP000789325">
    <property type="component" value="Unassembled WGS sequence"/>
</dbReference>
<evidence type="ECO:0000259" key="2">
    <source>
        <dbReference type="Pfam" id="PF13635"/>
    </source>
</evidence>
<proteinExistence type="predicted"/>
<dbReference type="SUPFAM" id="SSF52540">
    <property type="entry name" value="P-loop containing nucleoside triphosphate hydrolases"/>
    <property type="match status" value="1"/>
</dbReference>
<dbReference type="PANTHER" id="PTHR33295">
    <property type="entry name" value="ATPASE"/>
    <property type="match status" value="1"/>
</dbReference>
<dbReference type="InterPro" id="IPR041682">
    <property type="entry name" value="AAA_14"/>
</dbReference>
<comment type="caution">
    <text evidence="3">The sequence shown here is derived from an EMBL/GenBank/DDBJ whole genome shotgun (WGS) entry which is preliminary data.</text>
</comment>
<dbReference type="RefSeq" id="WP_224758861.1">
    <property type="nucleotide sequence ID" value="NZ_PPEL01000084.1"/>
</dbReference>
<dbReference type="GO" id="GO:0005524">
    <property type="term" value="F:ATP binding"/>
    <property type="evidence" value="ECO:0007669"/>
    <property type="project" value="UniProtKB-KW"/>
</dbReference>
<dbReference type="InterPro" id="IPR025420">
    <property type="entry name" value="DUF4143"/>
</dbReference>
<evidence type="ECO:0000259" key="1">
    <source>
        <dbReference type="Pfam" id="PF13173"/>
    </source>
</evidence>
<reference evidence="3" key="2">
    <citation type="submission" date="2021-09" db="EMBL/GenBank/DDBJ databases">
        <authorList>
            <person name="Gilroy R."/>
        </authorList>
    </citation>
    <scope>NUCLEOTIDE SEQUENCE</scope>
    <source>
        <strain evidence="3">USAMLcec12-2067</strain>
    </source>
</reference>
<feature type="domain" description="AAA" evidence="1">
    <location>
        <begin position="23"/>
        <end position="153"/>
    </location>
</feature>
<keyword evidence="3" id="KW-0067">ATP-binding</keyword>
<accession>A0A9D3ACH4</accession>
<sequence length="409" mass="46407">MALMIDRPRYRAAIEPYIDLPLAKVLAGIRRSGKSTILLMLMDHLERRGVPRDRLVRYSFDSLAFTGMGTGAEFYRMIADRLAGVSERVYLFLDEVQEVPDWEQVVNSLMTDFDVDVYVTGSNSRLLASEISTYLTGRYVSIPVHPLSFAEFLDFKRAQGAAVGDARDELGAYLRRGGFPVVSLGDLGDQEAYRIVGDIYASVVLRDIVQRGDIRRPELLERIVRFAFDNAGKTFSAKSVADYLKSQQRVLGVETVYNYLLFLEKAFLLHRCSRFDVKGKEILKTQEKFYLADPSLRHALLGYDPTSTAALLENVVYLELRRRGFDVHVGKLGSREIDFVAQRRGERLYIQVAREIGDEATELREYGNLLAVRDGYPKYVLRTDAFAEGSYEGVRTMHVADFLLSEAWG</sequence>
<dbReference type="Pfam" id="PF13635">
    <property type="entry name" value="DUF4143"/>
    <property type="match status" value="1"/>
</dbReference>
<name>A0A9D3ACH4_9ACTN</name>
<feature type="domain" description="DUF4143" evidence="2">
    <location>
        <begin position="206"/>
        <end position="352"/>
    </location>
</feature>
<keyword evidence="3" id="KW-0547">Nucleotide-binding</keyword>
<dbReference type="AlphaFoldDB" id="A0A9D3ACH4"/>
<protein>
    <submittedName>
        <fullName evidence="3">ATP-binding protein</fullName>
    </submittedName>
</protein>
<evidence type="ECO:0000313" key="3">
    <source>
        <dbReference type="EMBL" id="HJH42813.1"/>
    </source>
</evidence>
<dbReference type="Pfam" id="PF13173">
    <property type="entry name" value="AAA_14"/>
    <property type="match status" value="1"/>
</dbReference>
<reference evidence="3" key="1">
    <citation type="journal article" date="2021" name="PeerJ">
        <title>Extensive microbial diversity within the chicken gut microbiome revealed by metagenomics and culture.</title>
        <authorList>
            <person name="Gilroy R."/>
            <person name="Ravi A."/>
            <person name="Getino M."/>
            <person name="Pursley I."/>
            <person name="Horton D.L."/>
            <person name="Alikhan N.F."/>
            <person name="Baker D."/>
            <person name="Gharbi K."/>
            <person name="Hall N."/>
            <person name="Watson M."/>
            <person name="Adriaenssens E.M."/>
            <person name="Foster-Nyarko E."/>
            <person name="Jarju S."/>
            <person name="Secka A."/>
            <person name="Antonio M."/>
            <person name="Oren A."/>
            <person name="Chaudhuri R.R."/>
            <person name="La Ragione R."/>
            <person name="Hildebrand F."/>
            <person name="Pallen M.J."/>
        </authorList>
    </citation>
    <scope>NUCLEOTIDE SEQUENCE</scope>
    <source>
        <strain evidence="3">USAMLcec12-2067</strain>
    </source>
</reference>
<dbReference type="PANTHER" id="PTHR33295:SF20">
    <property type="entry name" value="ATPASE"/>
    <property type="match status" value="1"/>
</dbReference>
<organism evidence="3 4">
    <name type="scientific">Rubneribacter badeniensis</name>
    <dbReference type="NCBI Taxonomy" id="2070688"/>
    <lineage>
        <taxon>Bacteria</taxon>
        <taxon>Bacillati</taxon>
        <taxon>Actinomycetota</taxon>
        <taxon>Coriobacteriia</taxon>
        <taxon>Eggerthellales</taxon>
        <taxon>Eggerthellaceae</taxon>
        <taxon>Rubneribacter</taxon>
    </lineage>
</organism>
<dbReference type="EMBL" id="DYZL01000062">
    <property type="protein sequence ID" value="HJH42813.1"/>
    <property type="molecule type" value="Genomic_DNA"/>
</dbReference>
<gene>
    <name evidence="3" type="ORF">K8V16_03365</name>
</gene>
<evidence type="ECO:0000313" key="4">
    <source>
        <dbReference type="Proteomes" id="UP000789325"/>
    </source>
</evidence>
<dbReference type="InterPro" id="IPR027417">
    <property type="entry name" value="P-loop_NTPase"/>
</dbReference>